<dbReference type="InterPro" id="IPR050984">
    <property type="entry name" value="Gfo/Idh/MocA_domain"/>
</dbReference>
<dbReference type="GO" id="GO:0000166">
    <property type="term" value="F:nucleotide binding"/>
    <property type="evidence" value="ECO:0007669"/>
    <property type="project" value="InterPro"/>
</dbReference>
<dbReference type="OrthoDB" id="2350336at2"/>
<dbReference type="AlphaFoldDB" id="A0A3G8YDT5"/>
<evidence type="ECO:0000256" key="2">
    <source>
        <dbReference type="ARBA" id="ARBA00023002"/>
    </source>
</evidence>
<reference evidence="5 6" key="1">
    <citation type="submission" date="2018-11" db="EMBL/GenBank/DDBJ databases">
        <title>Deinococcus shelandsis sp. nov., isolated from South Shetland Islands soil of Antarctica.</title>
        <authorList>
            <person name="Tian J."/>
        </authorList>
    </citation>
    <scope>NUCLEOTIDE SEQUENCE [LARGE SCALE GENOMIC DNA]</scope>
    <source>
        <strain evidence="5 6">S14-83T</strain>
    </source>
</reference>
<dbReference type="GO" id="GO:0016491">
    <property type="term" value="F:oxidoreductase activity"/>
    <property type="evidence" value="ECO:0007669"/>
    <property type="project" value="UniProtKB-KW"/>
</dbReference>
<dbReference type="Pfam" id="PF22725">
    <property type="entry name" value="GFO_IDH_MocA_C3"/>
    <property type="match status" value="1"/>
</dbReference>
<dbReference type="Gene3D" id="3.40.50.720">
    <property type="entry name" value="NAD(P)-binding Rossmann-like Domain"/>
    <property type="match status" value="1"/>
</dbReference>
<evidence type="ECO:0000313" key="6">
    <source>
        <dbReference type="Proteomes" id="UP000276417"/>
    </source>
</evidence>
<keyword evidence="2" id="KW-0560">Oxidoreductase</keyword>
<dbReference type="InterPro" id="IPR055170">
    <property type="entry name" value="GFO_IDH_MocA-like_dom"/>
</dbReference>
<dbReference type="PANTHER" id="PTHR22604:SF105">
    <property type="entry name" value="TRANS-1,2-DIHYDROBENZENE-1,2-DIOL DEHYDROGENASE"/>
    <property type="match status" value="1"/>
</dbReference>
<dbReference type="KEGG" id="dph:EHF33_12815"/>
<evidence type="ECO:0000259" key="3">
    <source>
        <dbReference type="Pfam" id="PF01408"/>
    </source>
</evidence>
<dbReference type="InterPro" id="IPR036291">
    <property type="entry name" value="NAD(P)-bd_dom_sf"/>
</dbReference>
<dbReference type="Gene3D" id="3.30.360.10">
    <property type="entry name" value="Dihydrodipicolinate Reductase, domain 2"/>
    <property type="match status" value="1"/>
</dbReference>
<dbReference type="InterPro" id="IPR000683">
    <property type="entry name" value="Gfo/Idh/MocA-like_OxRdtase_N"/>
</dbReference>
<evidence type="ECO:0000256" key="1">
    <source>
        <dbReference type="ARBA" id="ARBA00010928"/>
    </source>
</evidence>
<keyword evidence="6" id="KW-1185">Reference proteome</keyword>
<sequence>MTHFTQAPGLRWGLFGAARIARALIPAIRESGGTVEIVGVRDPASEHARDFAAEWNTPRIGTYQEVVEAELDAVYNPLPNDLHWPWSAAAMRAGKHVLTEKPLSLNAKEAQQFAQVALETGRVSLEAFAYRFQPHVTRIREIVRSGELGELRSLQGSYGFFMSNPSDFRWLPDRGGGALYDVGCYPVNFMRLLLGEPGSVAAQARWTDQGVDLGISGVMNYPDLNGGGALASISCAFDWQGTPRLALYGTAGSLEMEQPFESSNHQPLTLRVTVGEQTREETFAPSNGYTLMVSHFQRAARGEEALLYPPEDAVKQARVLDALFASARGGQRVTLAAEL</sequence>
<dbReference type="RefSeq" id="WP_124872226.1">
    <property type="nucleotide sequence ID" value="NZ_CP034183.1"/>
</dbReference>
<dbReference type="Pfam" id="PF01408">
    <property type="entry name" value="GFO_IDH_MocA"/>
    <property type="match status" value="1"/>
</dbReference>
<evidence type="ECO:0000313" key="5">
    <source>
        <dbReference type="EMBL" id="AZI43518.1"/>
    </source>
</evidence>
<organism evidence="5 6">
    <name type="scientific">Deinococcus psychrotolerans</name>
    <dbReference type="NCBI Taxonomy" id="2489213"/>
    <lineage>
        <taxon>Bacteria</taxon>
        <taxon>Thermotogati</taxon>
        <taxon>Deinococcota</taxon>
        <taxon>Deinococci</taxon>
        <taxon>Deinococcales</taxon>
        <taxon>Deinococcaceae</taxon>
        <taxon>Deinococcus</taxon>
    </lineage>
</organism>
<comment type="similarity">
    <text evidence="1">Belongs to the Gfo/Idh/MocA family.</text>
</comment>
<dbReference type="EMBL" id="CP034183">
    <property type="protein sequence ID" value="AZI43518.1"/>
    <property type="molecule type" value="Genomic_DNA"/>
</dbReference>
<accession>A0A3G8YDT5</accession>
<gene>
    <name evidence="5" type="ORF">EHF33_12815</name>
</gene>
<evidence type="ECO:0000259" key="4">
    <source>
        <dbReference type="Pfam" id="PF22725"/>
    </source>
</evidence>
<proteinExistence type="inferred from homology"/>
<feature type="domain" description="Gfo/Idh/MocA-like oxidoreductase N-terminal" evidence="3">
    <location>
        <begin position="10"/>
        <end position="123"/>
    </location>
</feature>
<dbReference type="SUPFAM" id="SSF55347">
    <property type="entry name" value="Glyceraldehyde-3-phosphate dehydrogenase-like, C-terminal domain"/>
    <property type="match status" value="1"/>
</dbReference>
<dbReference type="SUPFAM" id="SSF51735">
    <property type="entry name" value="NAD(P)-binding Rossmann-fold domains"/>
    <property type="match status" value="1"/>
</dbReference>
<protein>
    <submittedName>
        <fullName evidence="5">Gfo/Idh/MocA family oxidoreductase</fullName>
    </submittedName>
</protein>
<name>A0A3G8YDT5_9DEIO</name>
<dbReference type="PANTHER" id="PTHR22604">
    <property type="entry name" value="OXIDOREDUCTASES"/>
    <property type="match status" value="1"/>
</dbReference>
<feature type="domain" description="GFO/IDH/MocA-like oxidoreductase" evidence="4">
    <location>
        <begin position="137"/>
        <end position="255"/>
    </location>
</feature>
<dbReference type="Proteomes" id="UP000276417">
    <property type="component" value="Chromosome 1"/>
</dbReference>